<evidence type="ECO:0000313" key="1">
    <source>
        <dbReference type="EMBL" id="KAL2041163.1"/>
    </source>
</evidence>
<proteinExistence type="predicted"/>
<protein>
    <submittedName>
        <fullName evidence="1">Uncharacterized protein</fullName>
    </submittedName>
</protein>
<gene>
    <name evidence="1" type="ORF">N7G274_006107</name>
</gene>
<name>A0ABR4A7X6_9LECA</name>
<accession>A0ABR4A7X6</accession>
<sequence length="122" mass="14359">MSIHPADTRHLQLLFRILGELQIRGNERYQNATLQYRRPSERMKKRVIICCDMGRRKWYFGQILRLRFFPSGGSDYLEKAMKYLQDAPQTQQVTLHPAALALVRSPRFYPGRSNDETGMLDQ</sequence>
<comment type="caution">
    <text evidence="1">The sequence shown here is derived from an EMBL/GenBank/DDBJ whole genome shotgun (WGS) entry which is preliminary data.</text>
</comment>
<reference evidence="1 2" key="1">
    <citation type="submission" date="2024-09" db="EMBL/GenBank/DDBJ databases">
        <title>Rethinking Asexuality: The Enigmatic Case of Functional Sexual Genes in Lepraria (Stereocaulaceae).</title>
        <authorList>
            <person name="Doellman M."/>
            <person name="Sun Y."/>
            <person name="Barcenas-Pena A."/>
            <person name="Lumbsch H.T."/>
            <person name="Grewe F."/>
        </authorList>
    </citation>
    <scope>NUCLEOTIDE SEQUENCE [LARGE SCALE GENOMIC DNA]</scope>
    <source>
        <strain evidence="1 2">Mercado 3170</strain>
    </source>
</reference>
<keyword evidence="2" id="KW-1185">Reference proteome</keyword>
<organism evidence="1 2">
    <name type="scientific">Stereocaulon virgatum</name>
    <dbReference type="NCBI Taxonomy" id="373712"/>
    <lineage>
        <taxon>Eukaryota</taxon>
        <taxon>Fungi</taxon>
        <taxon>Dikarya</taxon>
        <taxon>Ascomycota</taxon>
        <taxon>Pezizomycotina</taxon>
        <taxon>Lecanoromycetes</taxon>
        <taxon>OSLEUM clade</taxon>
        <taxon>Lecanoromycetidae</taxon>
        <taxon>Lecanorales</taxon>
        <taxon>Lecanorineae</taxon>
        <taxon>Stereocaulaceae</taxon>
        <taxon>Stereocaulon</taxon>
    </lineage>
</organism>
<dbReference type="EMBL" id="JBEFKJ010000018">
    <property type="protein sequence ID" value="KAL2041163.1"/>
    <property type="molecule type" value="Genomic_DNA"/>
</dbReference>
<evidence type="ECO:0000313" key="2">
    <source>
        <dbReference type="Proteomes" id="UP001590950"/>
    </source>
</evidence>
<dbReference type="Proteomes" id="UP001590950">
    <property type="component" value="Unassembled WGS sequence"/>
</dbReference>